<dbReference type="AlphaFoldDB" id="A0AAN1T0R0"/>
<keyword evidence="1" id="KW-0808">Transferase</keyword>
<evidence type="ECO:0000313" key="4">
    <source>
        <dbReference type="EMBL" id="BBJ00283.1"/>
    </source>
</evidence>
<dbReference type="InterPro" id="IPR020916">
    <property type="entry name" value="Gln_gamma-glutamylTfrase_bac"/>
</dbReference>
<keyword evidence="2" id="KW-0749">Sporulation</keyword>
<gene>
    <name evidence="4" type="ORF">FGKAn22_19750</name>
</gene>
<evidence type="ECO:0000256" key="1">
    <source>
        <dbReference type="ARBA" id="ARBA00022679"/>
    </source>
</evidence>
<name>A0AAN1T0R0_9PROT</name>
<keyword evidence="5" id="KW-1185">Reference proteome</keyword>
<sequence length="412" mass="47154">MLRALTFLLVVLCASPGAAAVTPQHPENMAAQINAPADEGIRFSCHPSRLKAIEAGMSAYLSTLKVAPSLIVKKTDRVNGIAVYTLNTPKGDTSTLDVNDRPELQIRDAIVFLPAKQGKKRKVVTVSKKEILLTLLQHGRLTEFKGDACDVQALKEHIGIRQNITAWAEDLNWVWPDGSPAKWNDKYWDHGTPKPGYPLHEALNDVFMNQDKYSIGCYTASKLLMVQGVLDYFRRIKKDRVQQERVKQRLLADHDPLRYIEPGRMWDFEKDFDPRELHRPGKLLKIEYRIAPKNFVPGDWVHFLNTDPASYRKTGYEGSNPIYLGRNKFADYFNDHHHSYTYQQKLDEVYQWRNGVFSRLRDAEKIKPLTPEDVEILSRPPSEGGLLTDMRVFPYFFGYEDLPELAARPASE</sequence>
<dbReference type="Proteomes" id="UP001319121">
    <property type="component" value="Chromosome"/>
</dbReference>
<feature type="signal peptide" evidence="3">
    <location>
        <begin position="1"/>
        <end position="19"/>
    </location>
</feature>
<dbReference type="Pfam" id="PF20085">
    <property type="entry name" value="TGL"/>
    <property type="match status" value="1"/>
</dbReference>
<accession>A0AAN1T0R0</accession>
<evidence type="ECO:0000256" key="3">
    <source>
        <dbReference type="SAM" id="SignalP"/>
    </source>
</evidence>
<dbReference type="GO" id="GO:0030435">
    <property type="term" value="P:sporulation resulting in formation of a cellular spore"/>
    <property type="evidence" value="ECO:0007669"/>
    <property type="project" value="UniProtKB-KW"/>
</dbReference>
<reference evidence="4 5" key="1">
    <citation type="submission" date="2019-03" db="EMBL/GenBank/DDBJ databases">
        <title>Complete genome sequence of Ferrigenium kumadai strain An22, a microaerophilic iron-oxidizing bacterium isolated from a paddy field soil.</title>
        <authorList>
            <person name="Watanabe T."/>
            <person name="Asakawa S."/>
        </authorList>
    </citation>
    <scope>NUCLEOTIDE SEQUENCE [LARGE SCALE GENOMIC DNA]</scope>
    <source>
        <strain evidence="4 5">An22</strain>
    </source>
</reference>
<feature type="chain" id="PRO_5043031414" evidence="3">
    <location>
        <begin position="20"/>
        <end position="412"/>
    </location>
</feature>
<keyword evidence="3" id="KW-0732">Signal</keyword>
<protein>
    <submittedName>
        <fullName evidence="4">Uncharacterized protein</fullName>
    </submittedName>
</protein>
<dbReference type="KEGG" id="fku:FGKAn22_19750"/>
<dbReference type="EMBL" id="AP019536">
    <property type="protein sequence ID" value="BBJ00283.1"/>
    <property type="molecule type" value="Genomic_DNA"/>
</dbReference>
<proteinExistence type="predicted"/>
<evidence type="ECO:0000313" key="5">
    <source>
        <dbReference type="Proteomes" id="UP001319121"/>
    </source>
</evidence>
<dbReference type="GO" id="GO:0003810">
    <property type="term" value="F:protein-glutamine gamma-glutamyltransferase activity"/>
    <property type="evidence" value="ECO:0007669"/>
    <property type="project" value="InterPro"/>
</dbReference>
<organism evidence="4 5">
    <name type="scientific">Ferrigenium kumadai</name>
    <dbReference type="NCBI Taxonomy" id="1682490"/>
    <lineage>
        <taxon>Bacteria</taxon>
        <taxon>Pseudomonadati</taxon>
        <taxon>Pseudomonadota</taxon>
        <taxon>Betaproteobacteria</taxon>
        <taxon>Nitrosomonadales</taxon>
        <taxon>Gallionellaceae</taxon>
        <taxon>Ferrigenium</taxon>
    </lineage>
</organism>
<evidence type="ECO:0000256" key="2">
    <source>
        <dbReference type="ARBA" id="ARBA00022969"/>
    </source>
</evidence>